<keyword evidence="3" id="KW-1133">Transmembrane helix</keyword>
<comment type="catalytic activity">
    <reaction evidence="2">
        <text>ATP + H2O = ADP + phosphate + H(+)</text>
        <dbReference type="Rhea" id="RHEA:13065"/>
        <dbReference type="ChEBI" id="CHEBI:15377"/>
        <dbReference type="ChEBI" id="CHEBI:15378"/>
        <dbReference type="ChEBI" id="CHEBI:30616"/>
        <dbReference type="ChEBI" id="CHEBI:43474"/>
        <dbReference type="ChEBI" id="CHEBI:456216"/>
        <dbReference type="EC" id="3.6.4.13"/>
    </reaction>
</comment>
<dbReference type="PANTHER" id="PTHR18934:SF146">
    <property type="entry name" value="DEXH-BOX ATP-DEPENDENT RNA HELICASE DEXH5, MITOCHONDRIAL"/>
    <property type="match status" value="1"/>
</dbReference>
<dbReference type="Gramene" id="OE9A029479T1">
    <property type="protein sequence ID" value="OE9A029479C1"/>
    <property type="gene ID" value="OE9A029479"/>
</dbReference>
<dbReference type="GO" id="GO:0005634">
    <property type="term" value="C:nucleus"/>
    <property type="evidence" value="ECO:0007669"/>
    <property type="project" value="TreeGrafter"/>
</dbReference>
<reference evidence="5 6" key="1">
    <citation type="submission" date="2019-12" db="EMBL/GenBank/DDBJ databases">
        <authorList>
            <person name="Alioto T."/>
            <person name="Alioto T."/>
            <person name="Gomez Garrido J."/>
        </authorList>
    </citation>
    <scope>NUCLEOTIDE SEQUENCE [LARGE SCALE GENOMIC DNA]</scope>
</reference>
<name>A0A8S0QG11_OLEEU</name>
<dbReference type="InterPro" id="IPR007502">
    <property type="entry name" value="Helicase-assoc_dom"/>
</dbReference>
<evidence type="ECO:0000313" key="5">
    <source>
        <dbReference type="EMBL" id="CAA2964693.1"/>
    </source>
</evidence>
<evidence type="ECO:0000256" key="1">
    <source>
        <dbReference type="ARBA" id="ARBA00012552"/>
    </source>
</evidence>
<feature type="transmembrane region" description="Helical" evidence="3">
    <location>
        <begin position="76"/>
        <end position="101"/>
    </location>
</feature>
<protein>
    <recommendedName>
        <fullName evidence="1">RNA helicase</fullName>
        <ecNumber evidence="1">3.6.4.13</ecNumber>
    </recommendedName>
</protein>
<sequence length="102" mass="11597">MFLFYGKSLHYDSRGNTYVNNNVLRLLYNFSFTFAAKVQNAIEYLKINRALDETENLTIVGRYLTMLPMEPKLGKMLILGAILNCLDPMLSVVAALSVLILF</sequence>
<dbReference type="AlphaFoldDB" id="A0A8S0QG11"/>
<dbReference type="EC" id="3.6.4.13" evidence="1"/>
<comment type="caution">
    <text evidence="5">The sequence shown here is derived from an EMBL/GenBank/DDBJ whole genome shotgun (WGS) entry which is preliminary data.</text>
</comment>
<proteinExistence type="predicted"/>
<keyword evidence="5" id="KW-0378">Hydrolase</keyword>
<keyword evidence="5" id="KW-0067">ATP-binding</keyword>
<keyword evidence="5" id="KW-0547">Nucleotide-binding</keyword>
<gene>
    <name evidence="5" type="ORF">OLEA9_A029479</name>
</gene>
<evidence type="ECO:0000313" key="6">
    <source>
        <dbReference type="Proteomes" id="UP000594638"/>
    </source>
</evidence>
<feature type="domain" description="Helicase-associated" evidence="4">
    <location>
        <begin position="40"/>
        <end position="101"/>
    </location>
</feature>
<organism evidence="5 6">
    <name type="scientific">Olea europaea subsp. europaea</name>
    <dbReference type="NCBI Taxonomy" id="158383"/>
    <lineage>
        <taxon>Eukaryota</taxon>
        <taxon>Viridiplantae</taxon>
        <taxon>Streptophyta</taxon>
        <taxon>Embryophyta</taxon>
        <taxon>Tracheophyta</taxon>
        <taxon>Spermatophyta</taxon>
        <taxon>Magnoliopsida</taxon>
        <taxon>eudicotyledons</taxon>
        <taxon>Gunneridae</taxon>
        <taxon>Pentapetalae</taxon>
        <taxon>asterids</taxon>
        <taxon>lamiids</taxon>
        <taxon>Lamiales</taxon>
        <taxon>Oleaceae</taxon>
        <taxon>Oleeae</taxon>
        <taxon>Olea</taxon>
    </lineage>
</organism>
<keyword evidence="3" id="KW-0472">Membrane</keyword>
<dbReference type="Pfam" id="PF21010">
    <property type="entry name" value="HA2_C"/>
    <property type="match status" value="1"/>
</dbReference>
<dbReference type="PANTHER" id="PTHR18934">
    <property type="entry name" value="ATP-DEPENDENT RNA HELICASE"/>
    <property type="match status" value="1"/>
</dbReference>
<keyword evidence="5" id="KW-0347">Helicase</keyword>
<dbReference type="GO" id="GO:0003723">
    <property type="term" value="F:RNA binding"/>
    <property type="evidence" value="ECO:0007669"/>
    <property type="project" value="TreeGrafter"/>
</dbReference>
<keyword evidence="6" id="KW-1185">Reference proteome</keyword>
<dbReference type="InterPro" id="IPR027417">
    <property type="entry name" value="P-loop_NTPase"/>
</dbReference>
<dbReference type="OrthoDB" id="5600252at2759"/>
<evidence type="ECO:0000256" key="2">
    <source>
        <dbReference type="ARBA" id="ARBA00047984"/>
    </source>
</evidence>
<dbReference type="GO" id="GO:0003724">
    <property type="term" value="F:RNA helicase activity"/>
    <property type="evidence" value="ECO:0007669"/>
    <property type="project" value="UniProtKB-EC"/>
</dbReference>
<keyword evidence="3" id="KW-0812">Transmembrane</keyword>
<dbReference type="Gene3D" id="1.20.120.1080">
    <property type="match status" value="1"/>
</dbReference>
<evidence type="ECO:0000256" key="3">
    <source>
        <dbReference type="SAM" id="Phobius"/>
    </source>
</evidence>
<dbReference type="SMART" id="SM00847">
    <property type="entry name" value="HA2"/>
    <property type="match status" value="1"/>
</dbReference>
<dbReference type="SUPFAM" id="SSF52540">
    <property type="entry name" value="P-loop containing nucleoside triphosphate hydrolases"/>
    <property type="match status" value="1"/>
</dbReference>
<dbReference type="Gramene" id="OE9A029479T2">
    <property type="protein sequence ID" value="OE9A029479C2"/>
    <property type="gene ID" value="OE9A029479"/>
</dbReference>
<evidence type="ECO:0000259" key="4">
    <source>
        <dbReference type="SMART" id="SM00847"/>
    </source>
</evidence>
<accession>A0A8S0QG11</accession>
<dbReference type="EMBL" id="CACTIH010001828">
    <property type="protein sequence ID" value="CAA2964693.1"/>
    <property type="molecule type" value="Genomic_DNA"/>
</dbReference>
<dbReference type="Proteomes" id="UP000594638">
    <property type="component" value="Unassembled WGS sequence"/>
</dbReference>